<dbReference type="EMBL" id="FRBT01000005">
    <property type="protein sequence ID" value="SHM32335.1"/>
    <property type="molecule type" value="Genomic_DNA"/>
</dbReference>
<dbReference type="AlphaFoldDB" id="A0A1M7HV37"/>
<keyword evidence="2" id="KW-1185">Reference proteome</keyword>
<sequence length="144" mass="16418">MNISISVKQLGRKYPILQEKIISLDNTTSVVTVRTFLELIVKHQVELFHSASFEWEDQDTIHLPKENYLPILTDTGKVGFGAIYNQNRVDLAVAQENAIVAFEDGLYAVFYGDDQLETLTQEIDLSKNKSITFIRLTFLAGSYW</sequence>
<gene>
    <name evidence="1" type="ORF">SAMN05444484_105141</name>
</gene>
<accession>A0A1M7HV37</accession>
<dbReference type="STRING" id="946677.SAMN05444484_105141"/>
<protein>
    <submittedName>
        <fullName evidence="1">Uncharacterized protein</fullName>
    </submittedName>
</protein>
<organism evidence="1 2">
    <name type="scientific">Flavobacterium chilense</name>
    <dbReference type="NCBI Taxonomy" id="946677"/>
    <lineage>
        <taxon>Bacteria</taxon>
        <taxon>Pseudomonadati</taxon>
        <taxon>Bacteroidota</taxon>
        <taxon>Flavobacteriia</taxon>
        <taxon>Flavobacteriales</taxon>
        <taxon>Flavobacteriaceae</taxon>
        <taxon>Flavobacterium</taxon>
    </lineage>
</organism>
<proteinExistence type="predicted"/>
<name>A0A1M7HV37_9FLAO</name>
<dbReference type="RefSeq" id="WP_068842859.1">
    <property type="nucleotide sequence ID" value="NZ_FRBT01000005.1"/>
</dbReference>
<evidence type="ECO:0000313" key="2">
    <source>
        <dbReference type="Proteomes" id="UP000184028"/>
    </source>
</evidence>
<dbReference type="OrthoDB" id="9808343at2"/>
<reference evidence="2" key="1">
    <citation type="submission" date="2016-11" db="EMBL/GenBank/DDBJ databases">
        <authorList>
            <person name="Varghese N."/>
            <person name="Submissions S."/>
        </authorList>
    </citation>
    <scope>NUCLEOTIDE SEQUENCE [LARGE SCALE GENOMIC DNA]</scope>
    <source>
        <strain evidence="2">DSM 24724</strain>
    </source>
</reference>
<evidence type="ECO:0000313" key="1">
    <source>
        <dbReference type="EMBL" id="SHM32335.1"/>
    </source>
</evidence>
<dbReference type="Proteomes" id="UP000184028">
    <property type="component" value="Unassembled WGS sequence"/>
</dbReference>